<feature type="compositionally biased region" description="Acidic residues" evidence="1">
    <location>
        <begin position="65"/>
        <end position="95"/>
    </location>
</feature>
<organism evidence="2 3">
    <name type="scientific">Nocardioides aromaticivorans</name>
    <dbReference type="NCBI Taxonomy" id="200618"/>
    <lineage>
        <taxon>Bacteria</taxon>
        <taxon>Bacillati</taxon>
        <taxon>Actinomycetota</taxon>
        <taxon>Actinomycetes</taxon>
        <taxon>Propionibacteriales</taxon>
        <taxon>Nocardioidaceae</taxon>
        <taxon>Nocardioides</taxon>
    </lineage>
</organism>
<evidence type="ECO:0000313" key="3">
    <source>
        <dbReference type="Proteomes" id="UP000562045"/>
    </source>
</evidence>
<evidence type="ECO:0000256" key="1">
    <source>
        <dbReference type="SAM" id="MobiDB-lite"/>
    </source>
</evidence>
<accession>A0A7Y9ZJD2</accession>
<dbReference type="AlphaFoldDB" id="A0A7Y9ZJD2"/>
<sequence length="108" mass="11310">MPGEDKNSGELSEVSSRKAAGPVTPGDAVAGHPFDDDVQEGAAGPDARTGDEDVDAAQEYHVADGDPEAVVDEEDLDPEAVVDEEDGSPADEDDDAYPRVQDVEEDRA</sequence>
<dbReference type="EMBL" id="JACBZM010000001">
    <property type="protein sequence ID" value="NYI45935.1"/>
    <property type="molecule type" value="Genomic_DNA"/>
</dbReference>
<proteinExistence type="predicted"/>
<comment type="caution">
    <text evidence="2">The sequence shown here is derived from an EMBL/GenBank/DDBJ whole genome shotgun (WGS) entry which is preliminary data.</text>
</comment>
<evidence type="ECO:0000313" key="2">
    <source>
        <dbReference type="EMBL" id="NYI45935.1"/>
    </source>
</evidence>
<reference evidence="2 3" key="1">
    <citation type="submission" date="2020-07" db="EMBL/GenBank/DDBJ databases">
        <title>Sequencing the genomes of 1000 actinobacteria strains.</title>
        <authorList>
            <person name="Klenk H.-P."/>
        </authorList>
    </citation>
    <scope>NUCLEOTIDE SEQUENCE [LARGE SCALE GENOMIC DNA]</scope>
    <source>
        <strain evidence="2 3">DSM 15131</strain>
    </source>
</reference>
<gene>
    <name evidence="2" type="ORF">BJ993_003015</name>
</gene>
<dbReference type="RefSeq" id="WP_179649666.1">
    <property type="nucleotide sequence ID" value="NZ_JACBZM010000001.1"/>
</dbReference>
<name>A0A7Y9ZJD2_9ACTN</name>
<feature type="region of interest" description="Disordered" evidence="1">
    <location>
        <begin position="1"/>
        <end position="108"/>
    </location>
</feature>
<protein>
    <submittedName>
        <fullName evidence="2">Uncharacterized protein</fullName>
    </submittedName>
</protein>
<dbReference type="Proteomes" id="UP000562045">
    <property type="component" value="Unassembled WGS sequence"/>
</dbReference>